<dbReference type="AlphaFoldDB" id="A0A8B6M1L5"/>
<evidence type="ECO:0000313" key="2">
    <source>
        <dbReference type="EMBL" id="VTZ48921.1"/>
    </source>
</evidence>
<feature type="compositionally biased region" description="Basic and acidic residues" evidence="1">
    <location>
        <begin position="36"/>
        <end position="47"/>
    </location>
</feature>
<gene>
    <name evidence="2" type="ORF">MPC4_120046</name>
</gene>
<sequence>MRTDYGPKLAVFGASFVNSRGRYGTNRLPPGVDAASDDRGMAMERIS</sequence>
<feature type="region of interest" description="Disordered" evidence="1">
    <location>
        <begin position="23"/>
        <end position="47"/>
    </location>
</feature>
<keyword evidence="3" id="KW-1185">Reference proteome</keyword>
<evidence type="ECO:0000256" key="1">
    <source>
        <dbReference type="SAM" id="MobiDB-lite"/>
    </source>
</evidence>
<dbReference type="EMBL" id="CABFMQ020000024">
    <property type="protein sequence ID" value="VTZ48921.1"/>
    <property type="molecule type" value="Genomic_DNA"/>
</dbReference>
<name>A0A8B6M1L5_METTU</name>
<organism evidence="2 3">
    <name type="scientific">Methylocella tundrae</name>
    <dbReference type="NCBI Taxonomy" id="227605"/>
    <lineage>
        <taxon>Bacteria</taxon>
        <taxon>Pseudomonadati</taxon>
        <taxon>Pseudomonadota</taxon>
        <taxon>Alphaproteobacteria</taxon>
        <taxon>Hyphomicrobiales</taxon>
        <taxon>Beijerinckiaceae</taxon>
        <taxon>Methylocella</taxon>
    </lineage>
</organism>
<reference evidence="2 3" key="1">
    <citation type="submission" date="2019-05" db="EMBL/GenBank/DDBJ databases">
        <authorList>
            <person name="Farhan Ul Haque M."/>
        </authorList>
    </citation>
    <scope>NUCLEOTIDE SEQUENCE [LARGE SCALE GENOMIC DNA]</scope>
    <source>
        <strain evidence="2">2</strain>
    </source>
</reference>
<protein>
    <submittedName>
        <fullName evidence="2">Uncharacterized protein</fullName>
    </submittedName>
</protein>
<accession>A0A8B6M1L5</accession>
<dbReference type="Proteomes" id="UP000485880">
    <property type="component" value="Unassembled WGS sequence"/>
</dbReference>
<evidence type="ECO:0000313" key="3">
    <source>
        <dbReference type="Proteomes" id="UP000485880"/>
    </source>
</evidence>
<comment type="caution">
    <text evidence="2">The sequence shown here is derived from an EMBL/GenBank/DDBJ whole genome shotgun (WGS) entry which is preliminary data.</text>
</comment>
<proteinExistence type="predicted"/>